<protein>
    <submittedName>
        <fullName evidence="1">Uncharacterized protein</fullName>
    </submittedName>
</protein>
<evidence type="ECO:0000313" key="1">
    <source>
        <dbReference type="EMBL" id="CAI9735403.1"/>
    </source>
</evidence>
<proteinExistence type="predicted"/>
<dbReference type="AlphaFoldDB" id="A0AA36BJR0"/>
<accession>A0AA36BJR0</accession>
<gene>
    <name evidence="1" type="ORF">OCTVUL_1B015827</name>
</gene>
<keyword evidence="2" id="KW-1185">Reference proteome</keyword>
<sequence length="98" mass="10279">MKLTKRKERNENTTAVNAAVALCSVTQVTAANATVACSYIYCEHCGSTEVVTPGTLVAAIVDVAPGTNNTFAAVELVPLLHLVQPEIVVVVVEVVELV</sequence>
<organism evidence="1 2">
    <name type="scientific">Octopus vulgaris</name>
    <name type="common">Common octopus</name>
    <dbReference type="NCBI Taxonomy" id="6645"/>
    <lineage>
        <taxon>Eukaryota</taxon>
        <taxon>Metazoa</taxon>
        <taxon>Spiralia</taxon>
        <taxon>Lophotrochozoa</taxon>
        <taxon>Mollusca</taxon>
        <taxon>Cephalopoda</taxon>
        <taxon>Coleoidea</taxon>
        <taxon>Octopodiformes</taxon>
        <taxon>Octopoda</taxon>
        <taxon>Incirrata</taxon>
        <taxon>Octopodidae</taxon>
        <taxon>Octopus</taxon>
    </lineage>
</organism>
<dbReference type="Proteomes" id="UP001162480">
    <property type="component" value="Chromosome 17"/>
</dbReference>
<name>A0AA36BJR0_OCTVU</name>
<evidence type="ECO:0000313" key="2">
    <source>
        <dbReference type="Proteomes" id="UP001162480"/>
    </source>
</evidence>
<reference evidence="1" key="1">
    <citation type="submission" date="2023-08" db="EMBL/GenBank/DDBJ databases">
        <authorList>
            <person name="Alioto T."/>
            <person name="Alioto T."/>
            <person name="Gomez Garrido J."/>
        </authorList>
    </citation>
    <scope>NUCLEOTIDE SEQUENCE</scope>
</reference>
<dbReference type="EMBL" id="OX597830">
    <property type="protein sequence ID" value="CAI9735403.1"/>
    <property type="molecule type" value="Genomic_DNA"/>
</dbReference>